<dbReference type="HOGENOM" id="CLU_039475_2_1_1"/>
<evidence type="ECO:0000256" key="3">
    <source>
        <dbReference type="ARBA" id="ARBA00012452"/>
    </source>
</evidence>
<comment type="similarity">
    <text evidence="1">Belongs to the GST superfamily. Pi family.</text>
</comment>
<dbReference type="PROSITE" id="PS50405">
    <property type="entry name" value="GST_CTER"/>
    <property type="match status" value="1"/>
</dbReference>
<feature type="domain" description="GST N-terminal" evidence="6">
    <location>
        <begin position="15"/>
        <end position="94"/>
    </location>
</feature>
<evidence type="ECO:0000256" key="4">
    <source>
        <dbReference type="ARBA" id="ARBA00022679"/>
    </source>
</evidence>
<dbReference type="GO" id="GO:0006749">
    <property type="term" value="P:glutathione metabolic process"/>
    <property type="evidence" value="ECO:0007669"/>
    <property type="project" value="TreeGrafter"/>
</dbReference>
<organism evidence="9">
    <name type="scientific">Caenorhabditis brenneri</name>
    <name type="common">Nematode worm</name>
    <dbReference type="NCBI Taxonomy" id="135651"/>
    <lineage>
        <taxon>Eukaryota</taxon>
        <taxon>Metazoa</taxon>
        <taxon>Ecdysozoa</taxon>
        <taxon>Nematoda</taxon>
        <taxon>Chromadorea</taxon>
        <taxon>Rhabditida</taxon>
        <taxon>Rhabditina</taxon>
        <taxon>Rhabditomorpha</taxon>
        <taxon>Rhabditoidea</taxon>
        <taxon>Rhabditidae</taxon>
        <taxon>Peloderinae</taxon>
        <taxon>Caenorhabditis</taxon>
    </lineage>
</organism>
<dbReference type="Pfam" id="PF14497">
    <property type="entry name" value="GST_C_3"/>
    <property type="match status" value="1"/>
</dbReference>
<evidence type="ECO:0000313" key="9">
    <source>
        <dbReference type="Proteomes" id="UP000008068"/>
    </source>
</evidence>
<dbReference type="AlphaFoldDB" id="G0PML4"/>
<evidence type="ECO:0000259" key="7">
    <source>
        <dbReference type="PROSITE" id="PS50405"/>
    </source>
</evidence>
<feature type="domain" description="GST C-terminal" evidence="7">
    <location>
        <begin position="96"/>
        <end position="213"/>
    </location>
</feature>
<dbReference type="InterPro" id="IPR004046">
    <property type="entry name" value="GST_C"/>
</dbReference>
<dbReference type="InParanoid" id="G0PML4"/>
<dbReference type="SUPFAM" id="SSF52833">
    <property type="entry name" value="Thioredoxin-like"/>
    <property type="match status" value="1"/>
</dbReference>
<protein>
    <recommendedName>
        <fullName evidence="3">glutathione transferase</fullName>
        <ecNumber evidence="3">2.5.1.18</ecNumber>
    </recommendedName>
    <alternativeName>
        <fullName evidence="5">GST class-pi</fullName>
    </alternativeName>
</protein>
<evidence type="ECO:0000256" key="2">
    <source>
        <dbReference type="ARBA" id="ARBA00011738"/>
    </source>
</evidence>
<dbReference type="PROSITE" id="PS50404">
    <property type="entry name" value="GST_NTER"/>
    <property type="match status" value="1"/>
</dbReference>
<evidence type="ECO:0000259" key="6">
    <source>
        <dbReference type="PROSITE" id="PS50404"/>
    </source>
</evidence>
<dbReference type="PANTHER" id="PTHR11571:SF120">
    <property type="entry name" value="GST N-TERMINAL DOMAIN-CONTAINING PROTEIN-RELATED"/>
    <property type="match status" value="1"/>
</dbReference>
<dbReference type="Gene3D" id="3.40.30.10">
    <property type="entry name" value="Glutaredoxin"/>
    <property type="match status" value="1"/>
</dbReference>
<dbReference type="InterPro" id="IPR050213">
    <property type="entry name" value="GST_superfamily"/>
</dbReference>
<reference evidence="9" key="1">
    <citation type="submission" date="2011-07" db="EMBL/GenBank/DDBJ databases">
        <authorList>
            <consortium name="Caenorhabditis brenneri Sequencing and Analysis Consortium"/>
            <person name="Wilson R.K."/>
        </authorList>
    </citation>
    <scope>NUCLEOTIDE SEQUENCE [LARGE SCALE GENOMIC DNA]</scope>
    <source>
        <strain evidence="9">PB2801</strain>
    </source>
</reference>
<dbReference type="eggNOG" id="KOG1695">
    <property type="taxonomic scope" value="Eukaryota"/>
</dbReference>
<comment type="subunit">
    <text evidence="2">Homodimer.</text>
</comment>
<dbReference type="CDD" id="cd03039">
    <property type="entry name" value="GST_N_Sigma_like"/>
    <property type="match status" value="1"/>
</dbReference>
<name>G0PML4_CAEBE</name>
<dbReference type="Gene3D" id="1.20.1050.10">
    <property type="match status" value="1"/>
</dbReference>
<evidence type="ECO:0000313" key="8">
    <source>
        <dbReference type="EMBL" id="EGT37824.1"/>
    </source>
</evidence>
<dbReference type="InterPro" id="IPR036249">
    <property type="entry name" value="Thioredoxin-like_sf"/>
</dbReference>
<dbReference type="STRING" id="135651.G0PML4"/>
<evidence type="ECO:0000256" key="5">
    <source>
        <dbReference type="ARBA" id="ARBA00032759"/>
    </source>
</evidence>
<dbReference type="OrthoDB" id="4951845at2759"/>
<dbReference type="InterPro" id="IPR004045">
    <property type="entry name" value="Glutathione_S-Trfase_N"/>
</dbReference>
<sequence length="224" mass="26899">MPCLKIDGKEYVQAGAIMRHLGKVYGFGEYIRLFFLDNDIKFEDIRYDFNSKEWEDKKKTMIFGQMPCLKMDGKDYVQAGAIMRHLGKVHNLNGSNEDESFFLDMFNECVRDLRLKFAFFIYKDTETHDQIVNKTLPEFLGKLEKLFKEHPGDFIIGNKISYADYFLFEELDVYHTFDKTILDKFPDFKEFWERMWNRPHLKAYLEQRKKDKVWTHLVEKGSNY</sequence>
<dbReference type="SFLD" id="SFLDS00019">
    <property type="entry name" value="Glutathione_Transferase_(cytos"/>
    <property type="match status" value="1"/>
</dbReference>
<dbReference type="EC" id="2.5.1.18" evidence="3"/>
<dbReference type="InterPro" id="IPR040079">
    <property type="entry name" value="Glutathione_S-Trfase"/>
</dbReference>
<dbReference type="GO" id="GO:0004364">
    <property type="term" value="F:glutathione transferase activity"/>
    <property type="evidence" value="ECO:0007669"/>
    <property type="project" value="UniProtKB-EC"/>
</dbReference>
<dbReference type="InterPro" id="IPR010987">
    <property type="entry name" value="Glutathione-S-Trfase_C-like"/>
</dbReference>
<dbReference type="InterPro" id="IPR036282">
    <property type="entry name" value="Glutathione-S-Trfase_C_sf"/>
</dbReference>
<dbReference type="EMBL" id="GL381428">
    <property type="protein sequence ID" value="EGT37824.1"/>
    <property type="molecule type" value="Genomic_DNA"/>
</dbReference>
<gene>
    <name evidence="8" type="ORF">CAEBREN_30539</name>
</gene>
<dbReference type="Proteomes" id="UP000008068">
    <property type="component" value="Unassembled WGS sequence"/>
</dbReference>
<dbReference type="FunFam" id="1.20.1050.10:FF:000020">
    <property type="entry name" value="Glutathione S-transferase P 1"/>
    <property type="match status" value="1"/>
</dbReference>
<accession>G0PML4</accession>
<proteinExistence type="inferred from homology"/>
<keyword evidence="4" id="KW-0808">Transferase</keyword>
<dbReference type="PANTHER" id="PTHR11571">
    <property type="entry name" value="GLUTATHIONE S-TRANSFERASE"/>
    <property type="match status" value="1"/>
</dbReference>
<dbReference type="SUPFAM" id="SSF47616">
    <property type="entry name" value="GST C-terminal domain-like"/>
    <property type="match status" value="1"/>
</dbReference>
<evidence type="ECO:0000256" key="1">
    <source>
        <dbReference type="ARBA" id="ARBA00007297"/>
    </source>
</evidence>
<dbReference type="GO" id="GO:0005829">
    <property type="term" value="C:cytosol"/>
    <property type="evidence" value="ECO:0007669"/>
    <property type="project" value="TreeGrafter"/>
</dbReference>
<keyword evidence="9" id="KW-1185">Reference proteome</keyword>